<organism evidence="1 2">
    <name type="scientific">Hymenobacter saemangeumensis</name>
    <dbReference type="NCBI Taxonomy" id="1084522"/>
    <lineage>
        <taxon>Bacteria</taxon>
        <taxon>Pseudomonadati</taxon>
        <taxon>Bacteroidota</taxon>
        <taxon>Cytophagia</taxon>
        <taxon>Cytophagales</taxon>
        <taxon>Hymenobacteraceae</taxon>
        <taxon>Hymenobacter</taxon>
    </lineage>
</organism>
<comment type="caution">
    <text evidence="1">The sequence shown here is derived from an EMBL/GenBank/DDBJ whole genome shotgun (WGS) entry which is preliminary data.</text>
</comment>
<dbReference type="EMBL" id="BAABGZ010000013">
    <property type="protein sequence ID" value="GAA4350978.1"/>
    <property type="molecule type" value="Genomic_DNA"/>
</dbReference>
<sequence length="235" mass="26632">MQWQPARGQSATPEPALAASVAALQARYDESFPGQPQLYSGTEYVDYSKRYHARIGHQFFLDAAPLPGSVEYDGYRHRNVALAYDLVRDKLLLTQPGSPILLQLVSERVSRFDLAGHRFVQLLPDSTAASAMRPGYYEVLVDSASQVLAKRSKTMQQLLVNRNIDVKFSPADKLFVRRGDTYYPVSKKKAALHAFADRSKEMQQYVQEHKLSFRKDQLEASLVLLARHYNLLATR</sequence>
<name>A0ABP8I4M7_9BACT</name>
<evidence type="ECO:0000313" key="1">
    <source>
        <dbReference type="EMBL" id="GAA4350978.1"/>
    </source>
</evidence>
<accession>A0ABP8I4M7</accession>
<gene>
    <name evidence="1" type="ORF">GCM10023185_09260</name>
</gene>
<dbReference type="Proteomes" id="UP001501153">
    <property type="component" value="Unassembled WGS sequence"/>
</dbReference>
<reference evidence="2" key="1">
    <citation type="journal article" date="2019" name="Int. J. Syst. Evol. Microbiol.">
        <title>The Global Catalogue of Microorganisms (GCM) 10K type strain sequencing project: providing services to taxonomists for standard genome sequencing and annotation.</title>
        <authorList>
            <consortium name="The Broad Institute Genomics Platform"/>
            <consortium name="The Broad Institute Genome Sequencing Center for Infectious Disease"/>
            <person name="Wu L."/>
            <person name="Ma J."/>
        </authorList>
    </citation>
    <scope>NUCLEOTIDE SEQUENCE [LARGE SCALE GENOMIC DNA]</scope>
    <source>
        <strain evidence="2">JCM 17923</strain>
    </source>
</reference>
<evidence type="ECO:0000313" key="2">
    <source>
        <dbReference type="Proteomes" id="UP001501153"/>
    </source>
</evidence>
<proteinExistence type="predicted"/>
<keyword evidence="2" id="KW-1185">Reference proteome</keyword>
<protein>
    <submittedName>
        <fullName evidence="1">Uncharacterized protein</fullName>
    </submittedName>
</protein>